<evidence type="ECO:0000313" key="1">
    <source>
        <dbReference type="EMBL" id="TYP87011.1"/>
    </source>
</evidence>
<evidence type="ECO:0000313" key="2">
    <source>
        <dbReference type="Proteomes" id="UP000325105"/>
    </source>
</evidence>
<sequence>MKTMKSVLWAAPTKFGAVICSFMLGTFLFTVNCFAQASVMSSSNLKDERLRSGAKEEFVGFYQFPNKVAFIEFSLKDGVLIAKQLWDDKEYQLSQINETFFESEKEGHTIEFLKDNDGHFTKAKLLGRIVVSKVTFNPTIVRSLSDAQLKRLQGTYVLEDDNNLKMEVRAVENGLTIKQLWDNKETSFTPRSETFFLNADGTFPLTFELTDGEVTKVICFENDIWKISK</sequence>
<accession>A0A5S5CT79</accession>
<dbReference type="OrthoDB" id="678622at2"/>
<proteinExistence type="predicted"/>
<dbReference type="AlphaFoldDB" id="A0A5S5CT79"/>
<dbReference type="EMBL" id="VNHX01000041">
    <property type="protein sequence ID" value="TYP87011.1"/>
    <property type="molecule type" value="Genomic_DNA"/>
</dbReference>
<protein>
    <submittedName>
        <fullName evidence="1">Uncharacterized protein</fullName>
    </submittedName>
</protein>
<dbReference type="RefSeq" id="WP_148910413.1">
    <property type="nucleotide sequence ID" value="NZ_VNHX01000041.1"/>
</dbReference>
<dbReference type="Proteomes" id="UP000325105">
    <property type="component" value="Unassembled WGS sequence"/>
</dbReference>
<gene>
    <name evidence="1" type="ORF">BC792_1413</name>
</gene>
<name>A0A5S5CT79_9SPHI</name>
<comment type="caution">
    <text evidence="1">The sequence shown here is derived from an EMBL/GenBank/DDBJ whole genome shotgun (WGS) entry which is preliminary data.</text>
</comment>
<organism evidence="1 2">
    <name type="scientific">Sphingobacterium allocomposti</name>
    <dbReference type="NCBI Taxonomy" id="415956"/>
    <lineage>
        <taxon>Bacteria</taxon>
        <taxon>Pseudomonadati</taxon>
        <taxon>Bacteroidota</taxon>
        <taxon>Sphingobacteriia</taxon>
        <taxon>Sphingobacteriales</taxon>
        <taxon>Sphingobacteriaceae</taxon>
        <taxon>Sphingobacterium</taxon>
    </lineage>
</organism>
<keyword evidence="2" id="KW-1185">Reference proteome</keyword>
<reference evidence="1 2" key="1">
    <citation type="submission" date="2019-07" db="EMBL/GenBank/DDBJ databases">
        <title>Genomic Encyclopedia of Archaeal and Bacterial Type Strains, Phase II (KMG-II): from individual species to whole genera.</title>
        <authorList>
            <person name="Goeker M."/>
        </authorList>
    </citation>
    <scope>NUCLEOTIDE SEQUENCE [LARGE SCALE GENOMIC DNA]</scope>
    <source>
        <strain evidence="1 2">DSM 18850</strain>
    </source>
</reference>